<feature type="compositionally biased region" description="Basic and acidic residues" evidence="1">
    <location>
        <begin position="199"/>
        <end position="211"/>
    </location>
</feature>
<dbReference type="Proteomes" id="UP000299084">
    <property type="component" value="Unassembled WGS sequence"/>
</dbReference>
<feature type="region of interest" description="Disordered" evidence="1">
    <location>
        <begin position="103"/>
        <end position="175"/>
    </location>
</feature>
<accession>A0A5N4D074</accession>
<sequence length="243" mass="25832">MPLCRSYTLALPDGHGAFVTASAKPTLSGPGWADTAFHRLREQRPGDMEGSWGCGRGDQEEPHLNSVLKDKMGAAILERGIMEGLPGATPEQKHLAPGGRAAVRGSSQFKHPGVGVQGVSAARVEQEGEDGASEERATLGAQRGRGGLVRGSSSSRSSETTCSELAPVGSSGLREALRSSETLDIIWRGKTSKLLKQTWKNEERDQAREQVRAPQGTRRAGMSSQPDRDLPGPVSLFIPGPET</sequence>
<evidence type="ECO:0000313" key="2">
    <source>
        <dbReference type="EMBL" id="KAB1264488.1"/>
    </source>
</evidence>
<dbReference type="EMBL" id="JWIN03000017">
    <property type="protein sequence ID" value="KAB1264488.1"/>
    <property type="molecule type" value="Genomic_DNA"/>
</dbReference>
<proteinExistence type="predicted"/>
<protein>
    <submittedName>
        <fullName evidence="2">Uncharacterized protein</fullName>
    </submittedName>
</protein>
<comment type="caution">
    <text evidence="2">The sequence shown here is derived from an EMBL/GenBank/DDBJ whole genome shotgun (WGS) entry which is preliminary data.</text>
</comment>
<keyword evidence="3" id="KW-1185">Reference proteome</keyword>
<evidence type="ECO:0000313" key="3">
    <source>
        <dbReference type="Proteomes" id="UP000299084"/>
    </source>
</evidence>
<gene>
    <name evidence="2" type="ORF">Cadr_000020014</name>
</gene>
<reference evidence="2 3" key="1">
    <citation type="journal article" date="2019" name="Mol. Ecol. Resour.">
        <title>Improving Illumina assemblies with Hi-C and long reads: an example with the North African dromedary.</title>
        <authorList>
            <person name="Elbers J.P."/>
            <person name="Rogers M.F."/>
            <person name="Perelman P.L."/>
            <person name="Proskuryakova A.A."/>
            <person name="Serdyukova N.A."/>
            <person name="Johnson W.E."/>
            <person name="Horin P."/>
            <person name="Corander J."/>
            <person name="Murphy D."/>
            <person name="Burger P.A."/>
        </authorList>
    </citation>
    <scope>NUCLEOTIDE SEQUENCE [LARGE SCALE GENOMIC DNA]</scope>
    <source>
        <strain evidence="2">Drom800</strain>
        <tissue evidence="2">Blood</tissue>
    </source>
</reference>
<evidence type="ECO:0000256" key="1">
    <source>
        <dbReference type="SAM" id="MobiDB-lite"/>
    </source>
</evidence>
<dbReference type="AlphaFoldDB" id="A0A5N4D074"/>
<name>A0A5N4D074_CAMDR</name>
<organism evidence="2 3">
    <name type="scientific">Camelus dromedarius</name>
    <name type="common">Dromedary</name>
    <name type="synonym">Arabian camel</name>
    <dbReference type="NCBI Taxonomy" id="9838"/>
    <lineage>
        <taxon>Eukaryota</taxon>
        <taxon>Metazoa</taxon>
        <taxon>Chordata</taxon>
        <taxon>Craniata</taxon>
        <taxon>Vertebrata</taxon>
        <taxon>Euteleostomi</taxon>
        <taxon>Mammalia</taxon>
        <taxon>Eutheria</taxon>
        <taxon>Laurasiatheria</taxon>
        <taxon>Artiodactyla</taxon>
        <taxon>Tylopoda</taxon>
        <taxon>Camelidae</taxon>
        <taxon>Camelus</taxon>
    </lineage>
</organism>
<feature type="region of interest" description="Disordered" evidence="1">
    <location>
        <begin position="198"/>
        <end position="243"/>
    </location>
</feature>